<keyword evidence="3" id="KW-1185">Reference proteome</keyword>
<name>A0A498PR04_9MYCO</name>
<dbReference type="RefSeq" id="WP_122524924.1">
    <property type="nucleotide sequence ID" value="NZ_UPHP01000009.1"/>
</dbReference>
<keyword evidence="1" id="KW-1133">Transmembrane helix</keyword>
<evidence type="ECO:0008006" key="4">
    <source>
        <dbReference type="Google" id="ProtNLM"/>
    </source>
</evidence>
<gene>
    <name evidence="2" type="ORF">LAUMK136_00443</name>
</gene>
<protein>
    <recommendedName>
        <fullName evidence="4">DUF4190 domain-containing protein</fullName>
    </recommendedName>
</protein>
<keyword evidence="1" id="KW-0472">Membrane</keyword>
<sequence>MTNARQATGSPHIGSVRSVTINGCAVVALLTSILGFLYVSVPLGIVALCQVTARRQHGRELAIAALVISAWWLSSMGAIAVAIVLVWLTRPGAR</sequence>
<evidence type="ECO:0000313" key="3">
    <source>
        <dbReference type="Proteomes" id="UP000273307"/>
    </source>
</evidence>
<dbReference type="AlphaFoldDB" id="A0A498PR04"/>
<evidence type="ECO:0000313" key="2">
    <source>
        <dbReference type="EMBL" id="VBA33420.1"/>
    </source>
</evidence>
<keyword evidence="1" id="KW-0812">Transmembrane</keyword>
<accession>A0A498PR04</accession>
<feature type="transmembrane region" description="Helical" evidence="1">
    <location>
        <begin position="20"/>
        <end position="49"/>
    </location>
</feature>
<feature type="transmembrane region" description="Helical" evidence="1">
    <location>
        <begin position="61"/>
        <end position="88"/>
    </location>
</feature>
<organism evidence="2 3">
    <name type="scientific">Mycobacterium attenuatum</name>
    <dbReference type="NCBI Taxonomy" id="2341086"/>
    <lineage>
        <taxon>Bacteria</taxon>
        <taxon>Bacillati</taxon>
        <taxon>Actinomycetota</taxon>
        <taxon>Actinomycetes</taxon>
        <taxon>Mycobacteriales</taxon>
        <taxon>Mycobacteriaceae</taxon>
        <taxon>Mycobacterium</taxon>
    </lineage>
</organism>
<evidence type="ECO:0000256" key="1">
    <source>
        <dbReference type="SAM" id="Phobius"/>
    </source>
</evidence>
<reference evidence="2 3" key="1">
    <citation type="submission" date="2018-09" db="EMBL/GenBank/DDBJ databases">
        <authorList>
            <person name="Tagini F."/>
        </authorList>
    </citation>
    <scope>NUCLEOTIDE SEQUENCE [LARGE SCALE GENOMIC DNA]</scope>
    <source>
        <strain evidence="2 3">MK136</strain>
    </source>
</reference>
<proteinExistence type="predicted"/>
<dbReference type="OrthoDB" id="4749146at2"/>
<dbReference type="EMBL" id="UPHP01000009">
    <property type="protein sequence ID" value="VBA33420.1"/>
    <property type="molecule type" value="Genomic_DNA"/>
</dbReference>
<dbReference type="Proteomes" id="UP000273307">
    <property type="component" value="Unassembled WGS sequence"/>
</dbReference>